<evidence type="ECO:0000313" key="3">
    <source>
        <dbReference type="Proteomes" id="UP001176941"/>
    </source>
</evidence>
<dbReference type="EMBL" id="OX459956">
    <property type="protein sequence ID" value="CAI9161534.1"/>
    <property type="molecule type" value="Genomic_DNA"/>
</dbReference>
<evidence type="ECO:0000313" key="2">
    <source>
        <dbReference type="EMBL" id="CAI9161534.1"/>
    </source>
</evidence>
<sequence>MALRVVPRPGGGLGEESAGARRAIWAQLPPDALLPVRLPRADRMGTQDPRVGDSTSRTLESGAVAGGSTVLDISSPAPSSGSGPWFWEWPYPPHRSDMFHSLTILQ</sequence>
<organism evidence="2 3">
    <name type="scientific">Rangifer tarandus platyrhynchus</name>
    <name type="common">Svalbard reindeer</name>
    <dbReference type="NCBI Taxonomy" id="3082113"/>
    <lineage>
        <taxon>Eukaryota</taxon>
        <taxon>Metazoa</taxon>
        <taxon>Chordata</taxon>
        <taxon>Craniata</taxon>
        <taxon>Vertebrata</taxon>
        <taxon>Euteleostomi</taxon>
        <taxon>Mammalia</taxon>
        <taxon>Eutheria</taxon>
        <taxon>Laurasiatheria</taxon>
        <taxon>Artiodactyla</taxon>
        <taxon>Ruminantia</taxon>
        <taxon>Pecora</taxon>
        <taxon>Cervidae</taxon>
        <taxon>Odocoileinae</taxon>
        <taxon>Rangifer</taxon>
    </lineage>
</organism>
<evidence type="ECO:0000256" key="1">
    <source>
        <dbReference type="SAM" id="MobiDB-lite"/>
    </source>
</evidence>
<reference evidence="2" key="1">
    <citation type="submission" date="2023-04" db="EMBL/GenBank/DDBJ databases">
        <authorList>
            <consortium name="ELIXIR-Norway"/>
        </authorList>
    </citation>
    <scope>NUCLEOTIDE SEQUENCE [LARGE SCALE GENOMIC DNA]</scope>
</reference>
<proteinExistence type="predicted"/>
<protein>
    <submittedName>
        <fullName evidence="2">Uncharacterized protein</fullName>
    </submittedName>
</protein>
<keyword evidence="3" id="KW-1185">Reference proteome</keyword>
<name>A0ABN8YP61_RANTA</name>
<feature type="region of interest" description="Disordered" evidence="1">
    <location>
        <begin position="36"/>
        <end position="81"/>
    </location>
</feature>
<dbReference type="Proteomes" id="UP001176941">
    <property type="component" value="Chromosome 20"/>
</dbReference>
<gene>
    <name evidence="2" type="ORF">MRATA1EN1_LOCUS10496</name>
</gene>
<accession>A0ABN8YP61</accession>